<dbReference type="OrthoDB" id="9772751at2"/>
<evidence type="ECO:0000313" key="5">
    <source>
        <dbReference type="Proteomes" id="UP000244792"/>
    </source>
</evidence>
<evidence type="ECO:0000256" key="2">
    <source>
        <dbReference type="ARBA" id="ARBA00022679"/>
    </source>
</evidence>
<proteinExistence type="predicted"/>
<dbReference type="AlphaFoldDB" id="A0A2R4VY60"/>
<dbReference type="InterPro" id="IPR041698">
    <property type="entry name" value="Methyltransf_25"/>
</dbReference>
<reference evidence="4 5" key="1">
    <citation type="submission" date="2017-04" db="EMBL/GenBank/DDBJ databases">
        <title>Genomic insights into metabolism of Thermodesulfobium acidiphilum.</title>
        <authorList>
            <person name="Toshchakov S.V."/>
            <person name="Frolov E.N."/>
            <person name="Kublanov I.V."/>
            <person name="Samarov N.I."/>
            <person name="Novikov A."/>
            <person name="Lebedinsky A.V."/>
            <person name="Bonch-Osmolovskaya E.A."/>
            <person name="Chernyh N.A."/>
        </authorList>
    </citation>
    <scope>NUCLEOTIDE SEQUENCE [LARGE SCALE GENOMIC DNA]</scope>
    <source>
        <strain evidence="4 5">3127-1</strain>
    </source>
</reference>
<name>A0A2R4VY60_THEAF</name>
<organism evidence="4 5">
    <name type="scientific">Thermodesulfobium acidiphilum</name>
    <dbReference type="NCBI Taxonomy" id="1794699"/>
    <lineage>
        <taxon>Bacteria</taxon>
        <taxon>Pseudomonadati</taxon>
        <taxon>Thermodesulfobiota</taxon>
        <taxon>Thermodesulfobiia</taxon>
        <taxon>Thermodesulfobiales</taxon>
        <taxon>Thermodesulfobiaceae</taxon>
        <taxon>Thermodesulfobium</taxon>
    </lineage>
</organism>
<feature type="domain" description="Methyltransferase" evidence="3">
    <location>
        <begin position="35"/>
        <end position="122"/>
    </location>
</feature>
<evidence type="ECO:0000256" key="1">
    <source>
        <dbReference type="ARBA" id="ARBA00022603"/>
    </source>
</evidence>
<accession>A0A2R4VY60</accession>
<dbReference type="InterPro" id="IPR029063">
    <property type="entry name" value="SAM-dependent_MTases_sf"/>
</dbReference>
<dbReference type="RefSeq" id="WP_108307813.1">
    <property type="nucleotide sequence ID" value="NZ_CP020921.1"/>
</dbReference>
<dbReference type="Gene3D" id="3.40.50.150">
    <property type="entry name" value="Vaccinia Virus protein VP39"/>
    <property type="match status" value="1"/>
</dbReference>
<sequence>MNKWDAENYDKKVGFVSEFGKELLQLLSPIPGESILDLGCGTGDLTYEIFKFGAEPIGIDCSPAMIERARKKYPEIQFFVDLAESFRLKSQVDAVFSNAALHWVKKASLAIESIYLALKEGGRFVAEFGGRGNVDMVIKAIYEVLSKYKIDAAKLNPWFYPSVEEYTLLLENQGFKVIEAYLFERPTRLRGKERGLRDWLDIFFGIFFEELSVDEKEESYKSIEEILKPALFRDGSYFADYVRIRIKAVKV</sequence>
<dbReference type="GO" id="GO:0008168">
    <property type="term" value="F:methyltransferase activity"/>
    <property type="evidence" value="ECO:0007669"/>
    <property type="project" value="UniProtKB-KW"/>
</dbReference>
<dbReference type="Proteomes" id="UP000244792">
    <property type="component" value="Chromosome"/>
</dbReference>
<dbReference type="GO" id="GO:0032259">
    <property type="term" value="P:methylation"/>
    <property type="evidence" value="ECO:0007669"/>
    <property type="project" value="UniProtKB-KW"/>
</dbReference>
<keyword evidence="1 4" id="KW-0489">Methyltransferase</keyword>
<dbReference type="Pfam" id="PF13649">
    <property type="entry name" value="Methyltransf_25"/>
    <property type="match status" value="1"/>
</dbReference>
<evidence type="ECO:0000313" key="4">
    <source>
        <dbReference type="EMBL" id="AWB09481.1"/>
    </source>
</evidence>
<gene>
    <name evidence="4" type="ORF">TDSAC_0091</name>
</gene>
<dbReference type="PANTHER" id="PTHR43861">
    <property type="entry name" value="TRANS-ACONITATE 2-METHYLTRANSFERASE-RELATED"/>
    <property type="match status" value="1"/>
</dbReference>
<evidence type="ECO:0000259" key="3">
    <source>
        <dbReference type="Pfam" id="PF13649"/>
    </source>
</evidence>
<dbReference type="KEGG" id="taci:TDSAC_0091"/>
<dbReference type="EMBL" id="CP020921">
    <property type="protein sequence ID" value="AWB09481.1"/>
    <property type="molecule type" value="Genomic_DNA"/>
</dbReference>
<keyword evidence="2 4" id="KW-0808">Transferase</keyword>
<keyword evidence="5" id="KW-1185">Reference proteome</keyword>
<protein>
    <submittedName>
        <fullName evidence="4">Methyltransferase domain-containing protein</fullName>
    </submittedName>
</protein>
<dbReference type="CDD" id="cd02440">
    <property type="entry name" value="AdoMet_MTases"/>
    <property type="match status" value="1"/>
</dbReference>
<dbReference type="PANTHER" id="PTHR43861:SF1">
    <property type="entry name" value="TRANS-ACONITATE 2-METHYLTRANSFERASE"/>
    <property type="match status" value="1"/>
</dbReference>
<dbReference type="SUPFAM" id="SSF53335">
    <property type="entry name" value="S-adenosyl-L-methionine-dependent methyltransferases"/>
    <property type="match status" value="1"/>
</dbReference>